<gene>
    <name evidence="1" type="ORF">SAMN05216474_0063</name>
</gene>
<dbReference type="AlphaFoldDB" id="A0A1I6XB92"/>
<organism evidence="1 2">
    <name type="scientific">Lishizhenia tianjinensis</name>
    <dbReference type="NCBI Taxonomy" id="477690"/>
    <lineage>
        <taxon>Bacteria</taxon>
        <taxon>Pseudomonadati</taxon>
        <taxon>Bacteroidota</taxon>
        <taxon>Flavobacteriia</taxon>
        <taxon>Flavobacteriales</taxon>
        <taxon>Crocinitomicaceae</taxon>
        <taxon>Lishizhenia</taxon>
    </lineage>
</organism>
<accession>A0A1I6XB92</accession>
<protein>
    <recommendedName>
        <fullName evidence="3">Outer membrane protein beta-barrel family protein</fullName>
    </recommendedName>
</protein>
<evidence type="ECO:0000313" key="1">
    <source>
        <dbReference type="EMBL" id="SFT35456.1"/>
    </source>
</evidence>
<reference evidence="1 2" key="1">
    <citation type="submission" date="2016-10" db="EMBL/GenBank/DDBJ databases">
        <authorList>
            <person name="de Groot N.N."/>
        </authorList>
    </citation>
    <scope>NUCLEOTIDE SEQUENCE [LARGE SCALE GENOMIC DNA]</scope>
    <source>
        <strain evidence="1 2">CGMCC 1.7005</strain>
    </source>
</reference>
<dbReference type="EMBL" id="FPAS01000001">
    <property type="protein sequence ID" value="SFT35456.1"/>
    <property type="molecule type" value="Genomic_DNA"/>
</dbReference>
<evidence type="ECO:0008006" key="3">
    <source>
        <dbReference type="Google" id="ProtNLM"/>
    </source>
</evidence>
<keyword evidence="2" id="KW-1185">Reference proteome</keyword>
<name>A0A1I6XB92_9FLAO</name>
<sequence length="249" mass="28897">MIYCNSIAQETKVYFGIGSLHNTFQDTRFSNVHLVKKSILPEFGFQRLSLKSQIYLNANAFVFKSDFPNSTNTEVMTLGYNVKLGYLHKVRKHYFGLTWNALDFVTRSNNNLGNSSNFYRLSSDILLSWSYSHALKKNRSLELGLDYGILSFMNTAPSFTANLPQNVIDNGEVSFFDSSTRNPYDLSYLTAKTVHNQLLLNTYIRFNFKKKLSLAYSWKLRSFYDHKSYPVTDAFHTLSLQYNFIRHIK</sequence>
<dbReference type="Proteomes" id="UP000236454">
    <property type="component" value="Unassembled WGS sequence"/>
</dbReference>
<proteinExistence type="predicted"/>
<evidence type="ECO:0000313" key="2">
    <source>
        <dbReference type="Proteomes" id="UP000236454"/>
    </source>
</evidence>